<dbReference type="Proteomes" id="UP000195521">
    <property type="component" value="Unassembled WGS sequence"/>
</dbReference>
<evidence type="ECO:0000256" key="8">
    <source>
        <dbReference type="ARBA" id="ARBA00048270"/>
    </source>
</evidence>
<dbReference type="SUPFAM" id="SSF52374">
    <property type="entry name" value="Nucleotidylyl transferase"/>
    <property type="match status" value="1"/>
</dbReference>
<dbReference type="GO" id="GO:0004819">
    <property type="term" value="F:glutamine-tRNA ligase activity"/>
    <property type="evidence" value="ECO:0007669"/>
    <property type="project" value="UniProtKB-EC"/>
</dbReference>
<dbReference type="EC" id="6.1.1.18" evidence="2"/>
<evidence type="ECO:0000259" key="11">
    <source>
        <dbReference type="Pfam" id="PF00749"/>
    </source>
</evidence>
<dbReference type="InterPro" id="IPR020058">
    <property type="entry name" value="Glu/Gln-tRNA-synth_Ib_cat-dom"/>
</dbReference>
<comment type="caution">
    <text evidence="14">The sequence shown here is derived from an EMBL/GenBank/DDBJ whole genome shotgun (WGS) entry which is preliminary data.</text>
</comment>
<evidence type="ECO:0000256" key="7">
    <source>
        <dbReference type="ARBA" id="ARBA00023146"/>
    </source>
</evidence>
<dbReference type="InterPro" id="IPR050132">
    <property type="entry name" value="Gln/Glu-tRNA_Ligase"/>
</dbReference>
<feature type="domain" description="Glutamyl/glutaminyl-tRNA synthetase class Ib anti-codon binding" evidence="12">
    <location>
        <begin position="552"/>
        <end position="659"/>
    </location>
</feature>
<dbReference type="Pfam" id="PF03950">
    <property type="entry name" value="tRNA-synt_1c_C"/>
    <property type="match status" value="1"/>
</dbReference>
<dbReference type="Pfam" id="PF00749">
    <property type="entry name" value="tRNA-synt_1c"/>
    <property type="match status" value="1"/>
</dbReference>
<evidence type="ECO:0000259" key="12">
    <source>
        <dbReference type="Pfam" id="PF03950"/>
    </source>
</evidence>
<dbReference type="PANTHER" id="PTHR43097">
    <property type="entry name" value="GLUTAMINE-TRNA LIGASE"/>
    <property type="match status" value="1"/>
</dbReference>
<dbReference type="Gene3D" id="2.40.240.10">
    <property type="entry name" value="Ribosomal Protein L25, Chain P"/>
    <property type="match status" value="2"/>
</dbReference>
<evidence type="ECO:0000256" key="2">
    <source>
        <dbReference type="ARBA" id="ARBA00012836"/>
    </source>
</evidence>
<organism evidence="14 15">
    <name type="scientific">Plasmodium gonderi</name>
    <dbReference type="NCBI Taxonomy" id="77519"/>
    <lineage>
        <taxon>Eukaryota</taxon>
        <taxon>Sar</taxon>
        <taxon>Alveolata</taxon>
        <taxon>Apicomplexa</taxon>
        <taxon>Aconoidasida</taxon>
        <taxon>Haemosporida</taxon>
        <taxon>Plasmodiidae</taxon>
        <taxon>Plasmodium</taxon>
        <taxon>Plasmodium (Plasmodium)</taxon>
    </lineage>
</organism>
<sequence length="890" mass="104092">MENLEKIYIRNKDDISEIFFYFYNWLKLNFNTCLIISENSSLRSNIILELTNRKKLVVSELNSCEAIFRLTCEGKECTTSGGTTVTSDDATYEGAASSAASNGDTANRENTNASSTGCDSKGNQGTVEALEREELKYFLKEYLTSNKKIDDNFYKRVENEMAIEKGFSKNKVGYMDFLLFCIFKKNKVEKIGDANKYININSWFLKNNFPIRKEEMNSFTRTNFIQQIVEDDLKKKKHTYIITRFPPEPNGYLHLGHAKSICLNFGLTEKYGGQTHLRFDDTNPTTEEVQYIESIKEDVKWLGFDWHDHLYFASDYFDQLYEWAVQLIKQGDAYVDDQSIEEIRKNRGNLKEPGVNSPNRDRSVEENLQLFEKMKLGEFKEGEKVLRAKIDMSSGNINLRDPILYRIIHKIHPKSKNKWVIYPMYDFAHGQSDSIEKITHSICTLEFETHRPLYEWFQQKLQIYRTRQIEFARLNVTYMVMSKRKLLTLVNEKYVNGWNDPRMPTISGMRRRGYSPDAIKDFCNKVGVAKRENMISHDLLELCAREDMNKKAIRLFGILKPLKVVITNFQEKLDDTNFDLHDLIALNHPKNESMGQRKIKFEKEIFIDEEDFQENPSDLFYRLAPNRTVRLRYAFCITCNEVVKDETNNHILELRCTYEPESKSGVNNNNYNTLDYSKKVKCSTIHWVAKSNAIPAEFRMYDKLFTKPNPESNDDNDGIVEKNTNDDNTIVFDSKNSTMMEDVVENSNVYDNYITYTTTCAKEDEENSKEDKLIKEEQNNNAGWRKYINKKSLEIYKGVVENYAINCKVGDPIQFERVGFFTKDMDSTQESPVFNLTVALVDNTTLKKKKEDLLKKEMDKLKREKIASERRMKREERKLREKKKLEQAAS</sequence>
<feature type="compositionally biased region" description="Polar residues" evidence="10">
    <location>
        <begin position="98"/>
        <end position="123"/>
    </location>
</feature>
<dbReference type="Pfam" id="PF20974">
    <property type="entry name" value="tRNA-synt_1c_C2"/>
    <property type="match status" value="2"/>
</dbReference>
<evidence type="ECO:0000256" key="9">
    <source>
        <dbReference type="RuleBase" id="RU363037"/>
    </source>
</evidence>
<dbReference type="InterPro" id="IPR049437">
    <property type="entry name" value="tRNA-synt_1c_C2"/>
</dbReference>
<dbReference type="InterPro" id="IPR014729">
    <property type="entry name" value="Rossmann-like_a/b/a_fold"/>
</dbReference>
<dbReference type="InterPro" id="IPR004514">
    <property type="entry name" value="Gln-tRNA-synth"/>
</dbReference>
<feature type="region of interest" description="Disordered" evidence="10">
    <location>
        <begin position="95"/>
        <end position="123"/>
    </location>
</feature>
<accession>A0A1Y1JIB1</accession>
<evidence type="ECO:0000313" key="15">
    <source>
        <dbReference type="Proteomes" id="UP000195521"/>
    </source>
</evidence>
<keyword evidence="4 9" id="KW-0547">Nucleotide-binding</keyword>
<keyword evidence="6 9" id="KW-0648">Protein biosynthesis</keyword>
<dbReference type="NCBIfam" id="TIGR00440">
    <property type="entry name" value="glnS"/>
    <property type="match status" value="1"/>
</dbReference>
<reference evidence="15" key="1">
    <citation type="submission" date="2017-04" db="EMBL/GenBank/DDBJ databases">
        <title>Plasmodium gonderi genome.</title>
        <authorList>
            <person name="Arisue N."/>
            <person name="Honma H."/>
            <person name="Kawai S."/>
            <person name="Tougan T."/>
            <person name="Tanabe K."/>
            <person name="Horii T."/>
        </authorList>
    </citation>
    <scope>NUCLEOTIDE SEQUENCE [LARGE SCALE GENOMIC DNA]</scope>
    <source>
        <strain evidence="15">ATCC 30045</strain>
    </source>
</reference>
<keyword evidence="7 9" id="KW-0030">Aminoacyl-tRNA synthetase</keyword>
<dbReference type="OrthoDB" id="10250478at2759"/>
<dbReference type="InterPro" id="IPR011035">
    <property type="entry name" value="Ribosomal_bL25/Gln-tRNA_synth"/>
</dbReference>
<protein>
    <recommendedName>
        <fullName evidence="2">glutamine--tRNA ligase</fullName>
        <ecNumber evidence="2">6.1.1.18</ecNumber>
    </recommendedName>
</protein>
<evidence type="ECO:0000256" key="1">
    <source>
        <dbReference type="ARBA" id="ARBA00005594"/>
    </source>
</evidence>
<dbReference type="SUPFAM" id="SSF50715">
    <property type="entry name" value="Ribosomal protein L25-like"/>
    <property type="match status" value="2"/>
</dbReference>
<feature type="domain" description="Glutamyl/glutaminyl-tRNA synthetase class Ib catalytic" evidence="11">
    <location>
        <begin position="241"/>
        <end position="549"/>
    </location>
</feature>
<dbReference type="CDD" id="cd00807">
    <property type="entry name" value="GlnRS_core"/>
    <property type="match status" value="1"/>
</dbReference>
<dbReference type="PANTHER" id="PTHR43097:SF4">
    <property type="entry name" value="GLUTAMINE--TRNA LIGASE"/>
    <property type="match status" value="1"/>
</dbReference>
<evidence type="ECO:0000256" key="4">
    <source>
        <dbReference type="ARBA" id="ARBA00022741"/>
    </source>
</evidence>
<keyword evidence="5 9" id="KW-0067">ATP-binding</keyword>
<evidence type="ECO:0000259" key="13">
    <source>
        <dbReference type="Pfam" id="PF20974"/>
    </source>
</evidence>
<evidence type="ECO:0000256" key="5">
    <source>
        <dbReference type="ARBA" id="ARBA00022840"/>
    </source>
</evidence>
<dbReference type="InterPro" id="IPR020059">
    <property type="entry name" value="Glu/Gln-tRNA-synth_Ib_codon-bd"/>
</dbReference>
<dbReference type="GO" id="GO:0005829">
    <property type="term" value="C:cytosol"/>
    <property type="evidence" value="ECO:0007669"/>
    <property type="project" value="TreeGrafter"/>
</dbReference>
<evidence type="ECO:0000313" key="14">
    <source>
        <dbReference type="EMBL" id="GAW82249.1"/>
    </source>
</evidence>
<comment type="catalytic activity">
    <reaction evidence="8">
        <text>tRNA(Gln) + L-glutamine + ATP = L-glutaminyl-tRNA(Gln) + AMP + diphosphate</text>
        <dbReference type="Rhea" id="RHEA:20121"/>
        <dbReference type="Rhea" id="RHEA-COMP:9662"/>
        <dbReference type="Rhea" id="RHEA-COMP:9681"/>
        <dbReference type="ChEBI" id="CHEBI:30616"/>
        <dbReference type="ChEBI" id="CHEBI:33019"/>
        <dbReference type="ChEBI" id="CHEBI:58359"/>
        <dbReference type="ChEBI" id="CHEBI:78442"/>
        <dbReference type="ChEBI" id="CHEBI:78521"/>
        <dbReference type="ChEBI" id="CHEBI:456215"/>
        <dbReference type="EC" id="6.1.1.18"/>
    </reaction>
</comment>
<dbReference type="NCBIfam" id="NF011291">
    <property type="entry name" value="PRK14703.1"/>
    <property type="match status" value="1"/>
</dbReference>
<feature type="region of interest" description="Disordered" evidence="10">
    <location>
        <begin position="707"/>
        <end position="726"/>
    </location>
</feature>
<dbReference type="GO" id="GO:0006425">
    <property type="term" value="P:glutaminyl-tRNA aminoacylation"/>
    <property type="evidence" value="ECO:0007669"/>
    <property type="project" value="InterPro"/>
</dbReference>
<dbReference type="InterPro" id="IPR000924">
    <property type="entry name" value="Glu/Gln-tRNA-synth"/>
</dbReference>
<evidence type="ECO:0000256" key="6">
    <source>
        <dbReference type="ARBA" id="ARBA00022917"/>
    </source>
</evidence>
<feature type="region of interest" description="Disordered" evidence="10">
    <location>
        <begin position="864"/>
        <end position="890"/>
    </location>
</feature>
<comment type="similarity">
    <text evidence="1 9">Belongs to the class-I aminoacyl-tRNA synthetase family.</text>
</comment>
<dbReference type="EMBL" id="BDQF01000013">
    <property type="protein sequence ID" value="GAW82249.1"/>
    <property type="molecule type" value="Genomic_DNA"/>
</dbReference>
<dbReference type="FunFam" id="3.40.50.620:FF:000037">
    <property type="entry name" value="Glutamine--tRNA ligase cytoplasmic"/>
    <property type="match status" value="1"/>
</dbReference>
<gene>
    <name evidence="14" type="ORF">PGO_122460</name>
</gene>
<keyword evidence="3 9" id="KW-0436">Ligase</keyword>
<dbReference type="PROSITE" id="PS00178">
    <property type="entry name" value="AA_TRNA_LIGASE_I"/>
    <property type="match status" value="1"/>
</dbReference>
<name>A0A1Y1JIB1_PLAGO</name>
<dbReference type="InterPro" id="IPR020056">
    <property type="entry name" value="Rbsml_bL25/Gln-tRNA_synth_N"/>
</dbReference>
<dbReference type="GO" id="GO:0005524">
    <property type="term" value="F:ATP binding"/>
    <property type="evidence" value="ECO:0007669"/>
    <property type="project" value="UniProtKB-KW"/>
</dbReference>
<keyword evidence="15" id="KW-1185">Reference proteome</keyword>
<dbReference type="InterPro" id="IPR001412">
    <property type="entry name" value="aa-tRNA-synth_I_CS"/>
</dbReference>
<proteinExistence type="inferred from homology"/>
<evidence type="ECO:0000256" key="10">
    <source>
        <dbReference type="SAM" id="MobiDB-lite"/>
    </source>
</evidence>
<feature type="domain" description="tRNA synthetases class I (E and Q) anti-codon binding" evidence="13">
    <location>
        <begin position="684"/>
        <end position="743"/>
    </location>
</feature>
<dbReference type="AlphaFoldDB" id="A0A1Y1JIB1"/>
<dbReference type="Gene3D" id="3.40.50.620">
    <property type="entry name" value="HUPs"/>
    <property type="match status" value="1"/>
</dbReference>
<dbReference type="PRINTS" id="PR00987">
    <property type="entry name" value="TRNASYNTHGLU"/>
</dbReference>
<dbReference type="RefSeq" id="XP_028544838.1">
    <property type="nucleotide sequence ID" value="XM_028689037.1"/>
</dbReference>
<feature type="domain" description="tRNA synthetases class I (E and Q) anti-codon binding" evidence="13">
    <location>
        <begin position="771"/>
        <end position="824"/>
    </location>
</feature>
<dbReference type="GeneID" id="39748986"/>
<evidence type="ECO:0000256" key="3">
    <source>
        <dbReference type="ARBA" id="ARBA00022598"/>
    </source>
</evidence>
<dbReference type="OMA" id="LCAREDM"/>